<evidence type="ECO:0000313" key="7">
    <source>
        <dbReference type="EMBL" id="PYC87392.1"/>
    </source>
</evidence>
<feature type="chain" id="PRO_5038961147" evidence="5">
    <location>
        <begin position="29"/>
        <end position="379"/>
    </location>
</feature>
<keyword evidence="3" id="KW-0326">Glycosidase</keyword>
<dbReference type="InterPro" id="IPR036962">
    <property type="entry name" value="Glyco_hydro_3_N_sf"/>
</dbReference>
<gene>
    <name evidence="7" type="ORF">C7C46_04745</name>
</gene>
<keyword evidence="8" id="KW-1185">Reference proteome</keyword>
<dbReference type="PANTHER" id="PTHR30480">
    <property type="entry name" value="BETA-HEXOSAMINIDASE-RELATED"/>
    <property type="match status" value="1"/>
</dbReference>
<accession>A0A2V4NMN3</accession>
<keyword evidence="2" id="KW-0378">Hydrolase</keyword>
<proteinExistence type="inferred from homology"/>
<comment type="caution">
    <text evidence="7">The sequence shown here is derived from an EMBL/GenBank/DDBJ whole genome shotgun (WGS) entry which is preliminary data.</text>
</comment>
<evidence type="ECO:0000256" key="1">
    <source>
        <dbReference type="ARBA" id="ARBA00005336"/>
    </source>
</evidence>
<evidence type="ECO:0000256" key="3">
    <source>
        <dbReference type="ARBA" id="ARBA00023295"/>
    </source>
</evidence>
<dbReference type="EMBL" id="PYBW01000015">
    <property type="protein sequence ID" value="PYC87392.1"/>
    <property type="molecule type" value="Genomic_DNA"/>
</dbReference>
<keyword evidence="5" id="KW-0732">Signal</keyword>
<dbReference type="PANTHER" id="PTHR30480:SF14">
    <property type="entry name" value="HYDROLASE, PUTATIVE (AFU_ORTHOLOGUE AFUA_4G13770)-RELATED"/>
    <property type="match status" value="1"/>
</dbReference>
<evidence type="ECO:0000256" key="4">
    <source>
        <dbReference type="SAM" id="MobiDB-lite"/>
    </source>
</evidence>
<feature type="signal peptide" evidence="5">
    <location>
        <begin position="1"/>
        <end position="28"/>
    </location>
</feature>
<dbReference type="GO" id="GO:0009254">
    <property type="term" value="P:peptidoglycan turnover"/>
    <property type="evidence" value="ECO:0007669"/>
    <property type="project" value="TreeGrafter"/>
</dbReference>
<evidence type="ECO:0000313" key="8">
    <source>
        <dbReference type="Proteomes" id="UP000248039"/>
    </source>
</evidence>
<dbReference type="InterPro" id="IPR050226">
    <property type="entry name" value="NagZ_Beta-hexosaminidase"/>
</dbReference>
<feature type="region of interest" description="Disordered" evidence="4">
    <location>
        <begin position="30"/>
        <end position="49"/>
    </location>
</feature>
<dbReference type="PROSITE" id="PS51257">
    <property type="entry name" value="PROKAR_LIPOPROTEIN"/>
    <property type="match status" value="1"/>
</dbReference>
<dbReference type="InterPro" id="IPR001764">
    <property type="entry name" value="Glyco_hydro_3_N"/>
</dbReference>
<reference evidence="7 8" key="1">
    <citation type="submission" date="2018-03" db="EMBL/GenBank/DDBJ databases">
        <title>Bioinformatic expansion and discovery of thiopeptide antibiotics.</title>
        <authorList>
            <person name="Schwalen C.J."/>
            <person name="Hudson G.A."/>
            <person name="Mitchell D.A."/>
        </authorList>
    </citation>
    <scope>NUCLEOTIDE SEQUENCE [LARGE SCALE GENOMIC DNA]</scope>
    <source>
        <strain evidence="7 8">ATCC 21389</strain>
    </source>
</reference>
<dbReference type="GO" id="GO:0004553">
    <property type="term" value="F:hydrolase activity, hydrolyzing O-glycosyl compounds"/>
    <property type="evidence" value="ECO:0007669"/>
    <property type="project" value="InterPro"/>
</dbReference>
<dbReference type="AlphaFoldDB" id="A0A2V4NMN3"/>
<feature type="domain" description="Glycoside hydrolase family 3 N-terminal" evidence="6">
    <location>
        <begin position="73"/>
        <end position="374"/>
    </location>
</feature>
<evidence type="ECO:0000259" key="6">
    <source>
        <dbReference type="Pfam" id="PF00933"/>
    </source>
</evidence>
<evidence type="ECO:0000256" key="2">
    <source>
        <dbReference type="ARBA" id="ARBA00022801"/>
    </source>
</evidence>
<organism evidence="7 8">
    <name type="scientific">Streptomyces tateyamensis</name>
    <dbReference type="NCBI Taxonomy" id="565073"/>
    <lineage>
        <taxon>Bacteria</taxon>
        <taxon>Bacillati</taxon>
        <taxon>Actinomycetota</taxon>
        <taxon>Actinomycetes</taxon>
        <taxon>Kitasatosporales</taxon>
        <taxon>Streptomycetaceae</taxon>
        <taxon>Streptomyces</taxon>
    </lineage>
</organism>
<dbReference type="InterPro" id="IPR017853">
    <property type="entry name" value="GH"/>
</dbReference>
<name>A0A2V4NMN3_9ACTN</name>
<dbReference type="Gene3D" id="3.20.20.300">
    <property type="entry name" value="Glycoside hydrolase, family 3, N-terminal domain"/>
    <property type="match status" value="1"/>
</dbReference>
<dbReference type="SUPFAM" id="SSF51445">
    <property type="entry name" value="(Trans)glycosidases"/>
    <property type="match status" value="1"/>
</dbReference>
<sequence length="379" mass="38812">MPPRTRWLLSALVLLLAACGPTVPVRNAADASPVPGSLPGPQTPPLTDDQLAGQRVVYSYKGSTPPEPLLTAIRTGRAAGVIFFGSNTADPERFRQAVAALRQAQLQSPVHQPLLLMTDQEGGSVRRLPGAPELSARALGAQPDAVAAAQRAGQEAGANLAAAGLNVNLAPVLDVYRDPGNFIDKPQRSFGQDPALVAALGQAFVTGQHASGVAGTAKHFPGLGTAPAKADTDLGPVTLPAGQEELSAVDEAPYAAALVADVDLVMVSWAVYPALDPSRPAGLSPTVVGGELRDRLGFHGVTVTDALEAGALKAYGDTGERAVAAAAAGMDLILCSAQDPAQGADATATLSDALDSGRLDRASFLSAVDRITTLRARLR</sequence>
<dbReference type="OrthoDB" id="9805821at2"/>
<dbReference type="GO" id="GO:0005975">
    <property type="term" value="P:carbohydrate metabolic process"/>
    <property type="evidence" value="ECO:0007669"/>
    <property type="project" value="InterPro"/>
</dbReference>
<dbReference type="Proteomes" id="UP000248039">
    <property type="component" value="Unassembled WGS sequence"/>
</dbReference>
<evidence type="ECO:0000256" key="5">
    <source>
        <dbReference type="SAM" id="SignalP"/>
    </source>
</evidence>
<comment type="similarity">
    <text evidence="1">Belongs to the glycosyl hydrolase 3 family.</text>
</comment>
<dbReference type="Pfam" id="PF00933">
    <property type="entry name" value="Glyco_hydro_3"/>
    <property type="match status" value="1"/>
</dbReference>
<dbReference type="RefSeq" id="WP_110666014.1">
    <property type="nucleotide sequence ID" value="NZ_PYBW01000015.1"/>
</dbReference>
<protein>
    <submittedName>
        <fullName evidence="7">Beta-N-acetylhexosaminidase</fullName>
    </submittedName>
</protein>